<accession>A0A0K2TFI4</accession>
<reference evidence="2" key="1">
    <citation type="submission" date="2014-05" db="EMBL/GenBank/DDBJ databases">
        <authorList>
            <person name="Chronopoulou M."/>
        </authorList>
    </citation>
    <scope>NUCLEOTIDE SEQUENCE</scope>
    <source>
        <tissue evidence="2">Whole organism</tissue>
    </source>
</reference>
<feature type="region of interest" description="Disordered" evidence="1">
    <location>
        <begin position="1"/>
        <end position="58"/>
    </location>
</feature>
<sequence>MININNKLLSKRGTEYDSKMRNQSDGNERPSLHRSTGMEIPLRSKWKTDRESDEMRFI</sequence>
<evidence type="ECO:0000313" key="2">
    <source>
        <dbReference type="EMBL" id="CDW24615.1"/>
    </source>
</evidence>
<feature type="compositionally biased region" description="Basic and acidic residues" evidence="1">
    <location>
        <begin position="12"/>
        <end position="31"/>
    </location>
</feature>
<organism evidence="2">
    <name type="scientific">Lepeophtheirus salmonis</name>
    <name type="common">Salmon louse</name>
    <name type="synonym">Caligus salmonis</name>
    <dbReference type="NCBI Taxonomy" id="72036"/>
    <lineage>
        <taxon>Eukaryota</taxon>
        <taxon>Metazoa</taxon>
        <taxon>Ecdysozoa</taxon>
        <taxon>Arthropoda</taxon>
        <taxon>Crustacea</taxon>
        <taxon>Multicrustacea</taxon>
        <taxon>Hexanauplia</taxon>
        <taxon>Copepoda</taxon>
        <taxon>Siphonostomatoida</taxon>
        <taxon>Caligidae</taxon>
        <taxon>Lepeophtheirus</taxon>
    </lineage>
</organism>
<feature type="compositionally biased region" description="Basic and acidic residues" evidence="1">
    <location>
        <begin position="46"/>
        <end position="58"/>
    </location>
</feature>
<proteinExistence type="predicted"/>
<protein>
    <submittedName>
        <fullName evidence="2">Uncharacterized protein</fullName>
    </submittedName>
</protein>
<name>A0A0K2TFI4_LEPSM</name>
<evidence type="ECO:0000256" key="1">
    <source>
        <dbReference type="SAM" id="MobiDB-lite"/>
    </source>
</evidence>
<dbReference type="AlphaFoldDB" id="A0A0K2TFI4"/>
<dbReference type="EMBL" id="HACA01007254">
    <property type="protein sequence ID" value="CDW24615.1"/>
    <property type="molecule type" value="Transcribed_RNA"/>
</dbReference>